<sequence length="79" mass="9346">MVHLEKELLELPGKKNYCGTSLLQGTQNHFSQKTMKNYSSRRTREIHLTEKPEPFLRRNYVRTTFTREPGRTTFTTGTR</sequence>
<proteinExistence type="predicted"/>
<dbReference type="AlphaFoldDB" id="A0AAV4SYT8"/>
<comment type="caution">
    <text evidence="1">The sequence shown here is derived from an EMBL/GenBank/DDBJ whole genome shotgun (WGS) entry which is preliminary data.</text>
</comment>
<reference evidence="1 2" key="1">
    <citation type="submission" date="2021-06" db="EMBL/GenBank/DDBJ databases">
        <title>Caerostris darwini draft genome.</title>
        <authorList>
            <person name="Kono N."/>
            <person name="Arakawa K."/>
        </authorList>
    </citation>
    <scope>NUCLEOTIDE SEQUENCE [LARGE SCALE GENOMIC DNA]</scope>
</reference>
<gene>
    <name evidence="1" type="ORF">CDAR_572051</name>
</gene>
<name>A0AAV4SYT8_9ARAC</name>
<accession>A0AAV4SYT8</accession>
<evidence type="ECO:0000313" key="1">
    <source>
        <dbReference type="EMBL" id="GIY39210.1"/>
    </source>
</evidence>
<evidence type="ECO:0008006" key="3">
    <source>
        <dbReference type="Google" id="ProtNLM"/>
    </source>
</evidence>
<keyword evidence="2" id="KW-1185">Reference proteome</keyword>
<dbReference type="EMBL" id="BPLQ01008765">
    <property type="protein sequence ID" value="GIY39210.1"/>
    <property type="molecule type" value="Genomic_DNA"/>
</dbReference>
<organism evidence="1 2">
    <name type="scientific">Caerostris darwini</name>
    <dbReference type="NCBI Taxonomy" id="1538125"/>
    <lineage>
        <taxon>Eukaryota</taxon>
        <taxon>Metazoa</taxon>
        <taxon>Ecdysozoa</taxon>
        <taxon>Arthropoda</taxon>
        <taxon>Chelicerata</taxon>
        <taxon>Arachnida</taxon>
        <taxon>Araneae</taxon>
        <taxon>Araneomorphae</taxon>
        <taxon>Entelegynae</taxon>
        <taxon>Araneoidea</taxon>
        <taxon>Araneidae</taxon>
        <taxon>Caerostris</taxon>
    </lineage>
</organism>
<protein>
    <recommendedName>
        <fullName evidence="3">Ribosomal protein L33</fullName>
    </recommendedName>
</protein>
<evidence type="ECO:0000313" key="2">
    <source>
        <dbReference type="Proteomes" id="UP001054837"/>
    </source>
</evidence>
<dbReference type="Proteomes" id="UP001054837">
    <property type="component" value="Unassembled WGS sequence"/>
</dbReference>